<feature type="transmembrane region" description="Helical" evidence="1">
    <location>
        <begin position="135"/>
        <end position="153"/>
    </location>
</feature>
<dbReference type="Gene3D" id="1.20.144.10">
    <property type="entry name" value="Phosphatidic acid phosphatase type 2/haloperoxidase"/>
    <property type="match status" value="1"/>
</dbReference>
<accession>E6PLQ0</accession>
<dbReference type="SUPFAM" id="SSF48317">
    <property type="entry name" value="Acid phosphatase/Vanadium-dependent haloperoxidase"/>
    <property type="match status" value="1"/>
</dbReference>
<feature type="transmembrane region" description="Helical" evidence="1">
    <location>
        <begin position="160"/>
        <end position="181"/>
    </location>
</feature>
<dbReference type="EMBL" id="CABM01000014">
    <property type="protein sequence ID" value="CBH95851.1"/>
    <property type="molecule type" value="Genomic_DNA"/>
</dbReference>
<name>E6PLQ0_9ZZZZ</name>
<evidence type="ECO:0000313" key="3">
    <source>
        <dbReference type="EMBL" id="CBH95851.1"/>
    </source>
</evidence>
<dbReference type="Pfam" id="PF01569">
    <property type="entry name" value="PAP2"/>
    <property type="match status" value="1"/>
</dbReference>
<feature type="transmembrane region" description="Helical" evidence="1">
    <location>
        <begin position="111"/>
        <end position="129"/>
    </location>
</feature>
<evidence type="ECO:0000259" key="2">
    <source>
        <dbReference type="SMART" id="SM00014"/>
    </source>
</evidence>
<dbReference type="SMART" id="SM00014">
    <property type="entry name" value="acidPPc"/>
    <property type="match status" value="1"/>
</dbReference>
<evidence type="ECO:0000256" key="1">
    <source>
        <dbReference type="SAM" id="Phobius"/>
    </source>
</evidence>
<keyword evidence="1" id="KW-0812">Transmembrane</keyword>
<comment type="caution">
    <text evidence="3">The sequence shown here is derived from an EMBL/GenBank/DDBJ whole genome shotgun (WGS) entry which is preliminary data.</text>
</comment>
<proteinExistence type="predicted"/>
<feature type="transmembrane region" description="Helical" evidence="1">
    <location>
        <begin position="64"/>
        <end position="85"/>
    </location>
</feature>
<dbReference type="PANTHER" id="PTHR14969">
    <property type="entry name" value="SPHINGOSINE-1-PHOSPHATE PHOSPHOHYDROLASE"/>
    <property type="match status" value="1"/>
</dbReference>
<gene>
    <name evidence="3" type="ORF">CARN2_2122</name>
</gene>
<reference evidence="3" key="1">
    <citation type="submission" date="2009-10" db="EMBL/GenBank/DDBJ databases">
        <title>Diversity of trophic interactions inside an arsenic-rich microbial ecosystem.</title>
        <authorList>
            <person name="Bertin P.N."/>
            <person name="Heinrich-Salmeron A."/>
            <person name="Pelletier E."/>
            <person name="Goulhen-Chollet F."/>
            <person name="Arsene-Ploetze F."/>
            <person name="Gallien S."/>
            <person name="Calteau A."/>
            <person name="Vallenet D."/>
            <person name="Casiot C."/>
            <person name="Chane-Woon-Ming B."/>
            <person name="Giloteaux L."/>
            <person name="Barakat M."/>
            <person name="Bonnefoy V."/>
            <person name="Bruneel O."/>
            <person name="Chandler M."/>
            <person name="Cleiss J."/>
            <person name="Duran R."/>
            <person name="Elbaz-Poulichet F."/>
            <person name="Fonknechten N."/>
            <person name="Lauga B."/>
            <person name="Mornico D."/>
            <person name="Ortet P."/>
            <person name="Schaeffer C."/>
            <person name="Siguier P."/>
            <person name="Alexander Thil Smith A."/>
            <person name="Van Dorsselaer A."/>
            <person name="Weissenbach J."/>
            <person name="Medigue C."/>
            <person name="Le Paslier D."/>
        </authorList>
    </citation>
    <scope>NUCLEOTIDE SEQUENCE</scope>
</reference>
<protein>
    <recommendedName>
        <fullName evidence="2">Phosphatidic acid phosphatase type 2/haloperoxidase domain-containing protein</fullName>
    </recommendedName>
</protein>
<feature type="domain" description="Phosphatidic acid phosphatase type 2/haloperoxidase" evidence="2">
    <location>
        <begin position="68"/>
        <end position="176"/>
    </location>
</feature>
<feature type="transmembrane region" description="Helical" evidence="1">
    <location>
        <begin position="32"/>
        <end position="58"/>
    </location>
</feature>
<dbReference type="InterPro" id="IPR036938">
    <property type="entry name" value="PAP2/HPO_sf"/>
</dbReference>
<organism evidence="3">
    <name type="scientific">mine drainage metagenome</name>
    <dbReference type="NCBI Taxonomy" id="410659"/>
    <lineage>
        <taxon>unclassified sequences</taxon>
        <taxon>metagenomes</taxon>
        <taxon>ecological metagenomes</taxon>
    </lineage>
</organism>
<dbReference type="PANTHER" id="PTHR14969:SF13">
    <property type="entry name" value="AT30094P"/>
    <property type="match status" value="1"/>
</dbReference>
<sequence>MNAYLLPPRWNRLDDLELPVVRRFAALGRWRWVRSGVGMVNVLADGWIYLPITVAVYLLARGSAWQMIGQAVLATLLAHIVHVLLKHGLKRPRPFDRDPALAARTRVLGRYAFPSGHCMTLTCVVVPIVHNVPWLWPLATLGVALLAVCRIIAGHHYPTDVLAGIFIGLGVAWPTVAFALIK</sequence>
<keyword evidence="1" id="KW-1133">Transmembrane helix</keyword>
<dbReference type="AlphaFoldDB" id="E6PLQ0"/>
<keyword evidence="1" id="KW-0472">Membrane</keyword>
<dbReference type="InterPro" id="IPR000326">
    <property type="entry name" value="PAP2/HPO"/>
</dbReference>